<dbReference type="Proteomes" id="UP000035369">
    <property type="component" value="Unassembled WGS sequence"/>
</dbReference>
<dbReference type="Proteomes" id="UP000471082">
    <property type="component" value="Unassembled WGS sequence"/>
</dbReference>
<accession>A0A0G9E7Z2</accession>
<dbReference type="EMBL" id="JAAGYU010000003">
    <property type="protein sequence ID" value="NEL74903.1"/>
    <property type="molecule type" value="Genomic_DNA"/>
</dbReference>
<dbReference type="KEGG" id="xpe:BJD13_08550"/>
<reference evidence="3 5" key="2">
    <citation type="submission" date="2018-02" db="EMBL/GenBank/DDBJ databases">
        <title>Characterization of Xanthomonas diversity in transplant houses and field plants.</title>
        <authorList>
            <person name="Abrahamian P."/>
            <person name="Timilsina S."/>
            <person name="Minsavage G.V."/>
            <person name="Goss E.M."/>
            <person name="Jones J.B."/>
            <person name="Vallad G.E."/>
        </authorList>
    </citation>
    <scope>NUCLEOTIDE SEQUENCE [LARGE SCALE GENOMIC DNA]</scope>
    <source>
        <strain evidence="3 5">GEV2132</strain>
    </source>
</reference>
<name>A0A0G9E7Z2_XANPE</name>
<gene>
    <name evidence="3" type="ORF">DB769_06240</name>
    <name evidence="2" type="ORF">G3W61_01305</name>
    <name evidence="1" type="ORF">XP315_07685</name>
</gene>
<keyword evidence="4" id="KW-1185">Reference proteome</keyword>
<protein>
    <submittedName>
        <fullName evidence="2">Uncharacterized protein</fullName>
    </submittedName>
</protein>
<dbReference type="GeneID" id="61778512"/>
<reference evidence="2 6" key="3">
    <citation type="submission" date="2019-11" db="EMBL/GenBank/DDBJ databases">
        <title>Genome-resolved metagenomics to study the prevalence of co-infection and intraspecific heterogeneity among plant pathogen metapopulations.</title>
        <authorList>
            <person name="Newberry E."/>
            <person name="Bhandari R."/>
            <person name="Kemble J."/>
            <person name="Sikora E."/>
            <person name="Potnis N."/>
        </authorList>
    </citation>
    <scope>NUCLEOTIDE SEQUENCE [LARGE SCALE GENOMIC DNA]</scope>
    <source>
        <strain evidence="2">Xp_Tom_Tuscaloosa_18b</strain>
    </source>
</reference>
<evidence type="ECO:0000313" key="3">
    <source>
        <dbReference type="EMBL" id="RXD55370.1"/>
    </source>
</evidence>
<dbReference type="RefSeq" id="WP_008576299.1">
    <property type="nucleotide sequence ID" value="NZ_CP018475.1"/>
</dbReference>
<sequence>MARASYCLDTFVELLDQAVRRAQQRCRQRHAAVVNAAAAACDLWVQCMDAEQTAQAETATLFSIPVCQLRALRLQQISEFSLTLQVQIEPVTQADGAPGLALRLAPPDGRTPGHTLKISYQGAERPRGVLWFDGVALKEWTLHPFMDVPLSDPGALR</sequence>
<dbReference type="Proteomes" id="UP000289372">
    <property type="component" value="Unassembled WGS sequence"/>
</dbReference>
<proteinExistence type="predicted"/>
<evidence type="ECO:0000313" key="2">
    <source>
        <dbReference type="EMBL" id="NEL74903.1"/>
    </source>
</evidence>
<dbReference type="AlphaFoldDB" id="A0A0G9E7Z2"/>
<evidence type="ECO:0000313" key="4">
    <source>
        <dbReference type="Proteomes" id="UP000035369"/>
    </source>
</evidence>
<dbReference type="EMBL" id="PUUL01000032">
    <property type="protein sequence ID" value="RXD55370.1"/>
    <property type="molecule type" value="Genomic_DNA"/>
</dbReference>
<evidence type="ECO:0000313" key="1">
    <source>
        <dbReference type="EMBL" id="KLC07702.1"/>
    </source>
</evidence>
<evidence type="ECO:0000313" key="6">
    <source>
        <dbReference type="Proteomes" id="UP000471082"/>
    </source>
</evidence>
<reference evidence="1 4" key="1">
    <citation type="submission" date="2015-02" db="EMBL/GenBank/DDBJ databases">
        <title>Whole genome sequencing of multiple isolates of three species of pepper and tomato-infecting xanthomonads reveals genetic diversity in field strains and pinpoints effectors responsible for host specificity.</title>
        <authorList>
            <person name="Schwartz A."/>
            <person name="Dahlbeck D."/>
            <person name="Staskawicz B."/>
            <person name="Bart R."/>
            <person name="Potnis N."/>
            <person name="Minsavage G."/>
            <person name="Timilsina S."/>
            <person name="Goss E."/>
            <person name="Jones J."/>
            <person name="Vallad G."/>
            <person name="Barak J."/>
            <person name="Miller S."/>
            <person name="Ritchie D."/>
            <person name="Martins J.Jr."/>
            <person name="Patane J.S."/>
            <person name="Setubal J.C."/>
        </authorList>
    </citation>
    <scope>NUCLEOTIDE SEQUENCE [LARGE SCALE GENOMIC DNA]</scope>
    <source>
        <strain evidence="1 4">Xp3-15</strain>
    </source>
</reference>
<dbReference type="EMBL" id="JZUY01000036">
    <property type="protein sequence ID" value="KLC07702.1"/>
    <property type="molecule type" value="Genomic_DNA"/>
</dbReference>
<evidence type="ECO:0000313" key="5">
    <source>
        <dbReference type="Proteomes" id="UP000289372"/>
    </source>
</evidence>
<organism evidence="2 6">
    <name type="scientific">Xanthomonas perforans</name>
    <dbReference type="NCBI Taxonomy" id="442694"/>
    <lineage>
        <taxon>Bacteria</taxon>
        <taxon>Pseudomonadati</taxon>
        <taxon>Pseudomonadota</taxon>
        <taxon>Gammaproteobacteria</taxon>
        <taxon>Lysobacterales</taxon>
        <taxon>Lysobacteraceae</taxon>
        <taxon>Xanthomonas</taxon>
    </lineage>
</organism>
<comment type="caution">
    <text evidence="2">The sequence shown here is derived from an EMBL/GenBank/DDBJ whole genome shotgun (WGS) entry which is preliminary data.</text>
</comment>